<keyword evidence="3" id="KW-1185">Reference proteome</keyword>
<evidence type="ECO:0000313" key="3">
    <source>
        <dbReference type="Proteomes" id="UP000009026"/>
    </source>
</evidence>
<dbReference type="EMBL" id="CP012109">
    <property type="protein sequence ID" value="AKQ65684.1"/>
    <property type="molecule type" value="Genomic_DNA"/>
</dbReference>
<name>A0A0H4WS95_9BACT</name>
<dbReference type="PATRIC" id="fig|1297742.4.peg.2621"/>
<sequence length="157" mass="16325">MYAARIADLTNAVIPGGREFVQQLFRAKQEALKGVAHLVDAQIQELAHIDSAIDDRAKQPPVQPAPHAQAASRPPKPVMSLGEAFQKASDLFMSKRPKSASGATIPAACARPSDRRAPPSASAPVAPAECPVSSSSTSAPSADVSPAPEPLEKISIS</sequence>
<feature type="region of interest" description="Disordered" evidence="1">
    <location>
        <begin position="52"/>
        <end position="78"/>
    </location>
</feature>
<organism evidence="2 3">
    <name type="scientific">Pseudomyxococcus hansupus</name>
    <dbReference type="NCBI Taxonomy" id="1297742"/>
    <lineage>
        <taxon>Bacteria</taxon>
        <taxon>Pseudomonadati</taxon>
        <taxon>Myxococcota</taxon>
        <taxon>Myxococcia</taxon>
        <taxon>Myxococcales</taxon>
        <taxon>Cystobacterineae</taxon>
        <taxon>Myxococcaceae</taxon>
        <taxon>Pseudomyxococcus</taxon>
    </lineage>
</organism>
<feature type="region of interest" description="Disordered" evidence="1">
    <location>
        <begin position="90"/>
        <end position="157"/>
    </location>
</feature>
<protein>
    <submittedName>
        <fullName evidence="2">Uncharacterized protein</fullName>
    </submittedName>
</protein>
<accession>A0A0H4WS95</accession>
<proteinExistence type="predicted"/>
<reference evidence="2 3" key="1">
    <citation type="journal article" date="2016" name="PLoS ONE">
        <title>Complete Genome Sequence and Comparative Genomics of a Novel Myxobacterium Myxococcus hansupus.</title>
        <authorList>
            <person name="Sharma G."/>
            <person name="Narwani T."/>
            <person name="Subramanian S."/>
        </authorList>
    </citation>
    <scope>NUCLEOTIDE SEQUENCE [LARGE SCALE GENOMIC DNA]</scope>
    <source>
        <strain evidence="3">mixupus</strain>
    </source>
</reference>
<dbReference type="AlphaFoldDB" id="A0A0H4WS95"/>
<dbReference type="RefSeq" id="WP_021780913.1">
    <property type="nucleotide sequence ID" value="NZ_CP012109.1"/>
</dbReference>
<dbReference type="KEGG" id="mym:A176_002596"/>
<evidence type="ECO:0000313" key="2">
    <source>
        <dbReference type="EMBL" id="AKQ65684.1"/>
    </source>
</evidence>
<dbReference type="Proteomes" id="UP000009026">
    <property type="component" value="Chromosome"/>
</dbReference>
<gene>
    <name evidence="2" type="ORF">A176_002596</name>
</gene>
<dbReference type="STRING" id="1297742.A176_002596"/>
<feature type="compositionally biased region" description="Low complexity" evidence="1">
    <location>
        <begin position="118"/>
        <end position="146"/>
    </location>
</feature>
<evidence type="ECO:0000256" key="1">
    <source>
        <dbReference type="SAM" id="MobiDB-lite"/>
    </source>
</evidence>